<proteinExistence type="predicted"/>
<evidence type="ECO:0000313" key="2">
    <source>
        <dbReference type="Proteomes" id="UP000306037"/>
    </source>
</evidence>
<gene>
    <name evidence="1" type="ORF">FC694_28735</name>
</gene>
<dbReference type="Proteomes" id="UP000306037">
    <property type="component" value="Unassembled WGS sequence"/>
</dbReference>
<comment type="caution">
    <text evidence="1">The sequence shown here is derived from an EMBL/GenBank/DDBJ whole genome shotgun (WGS) entry which is preliminary data.</text>
</comment>
<dbReference type="RefSeq" id="WP_137053853.1">
    <property type="nucleotide sequence ID" value="NZ_SZOM01000405.1"/>
</dbReference>
<name>A0A4V6X1N5_9BACI</name>
<reference evidence="1 2" key="1">
    <citation type="journal article" date="2019" name="Environ. Microbiol.">
        <title>An active ?-lactamase is a part of an orchestrated cell wall stress resistance network of Bacillus subtilis and related rhizosphere species.</title>
        <authorList>
            <person name="Bucher T."/>
            <person name="Keren-Paz A."/>
            <person name="Hausser J."/>
            <person name="Olender T."/>
            <person name="Cytryn E."/>
            <person name="Kolodkin-Gal I."/>
        </authorList>
    </citation>
    <scope>NUCLEOTIDE SEQUENCE [LARGE SCALE GENOMIC DNA]</scope>
    <source>
        <strain evidence="1 2">I71</strain>
    </source>
</reference>
<organism evidence="1 2">
    <name type="scientific">Bacillus wiedmannii</name>
    <dbReference type="NCBI Taxonomy" id="1890302"/>
    <lineage>
        <taxon>Bacteria</taxon>
        <taxon>Bacillati</taxon>
        <taxon>Bacillota</taxon>
        <taxon>Bacilli</taxon>
        <taxon>Bacillales</taxon>
        <taxon>Bacillaceae</taxon>
        <taxon>Bacillus</taxon>
        <taxon>Bacillus cereus group</taxon>
    </lineage>
</organism>
<dbReference type="EMBL" id="SZOM01000405">
    <property type="protein sequence ID" value="TKH08931.1"/>
    <property type="molecule type" value="Genomic_DNA"/>
</dbReference>
<feature type="non-terminal residue" evidence="1">
    <location>
        <position position="235"/>
    </location>
</feature>
<dbReference type="AlphaFoldDB" id="A0A4V6X1N5"/>
<accession>A0A4V6X1N5</accession>
<sequence length="235" mass="25661">MPGYFTDSLITAQNLVPSGFELLSNQVYTDIKVSTSTNLAVPEAQNPTGFLVEVQTNQVQGDRVTVKINGVSVELGSSVIQDTSLPNDYTLHSDLLNGNQPYANRSTFVMVPASSNIIQIQAEVTGTIHGYIRVKAQGYYSTTGSLVYMPFDNPVPINADGTFNIDRSPNQVPKMYVVSTTVKGTYSPTTTVQINNQDVINLGISNVFKSDQFYSKHTSNSRYNTIYNEYSGSGV</sequence>
<evidence type="ECO:0000313" key="1">
    <source>
        <dbReference type="EMBL" id="TKH08931.1"/>
    </source>
</evidence>
<protein>
    <submittedName>
        <fullName evidence="1">Uncharacterized protein</fullName>
    </submittedName>
</protein>